<comment type="caution">
    <text evidence="4">The sequence shown here is derived from an EMBL/GenBank/DDBJ whole genome shotgun (WGS) entry which is preliminary data.</text>
</comment>
<dbReference type="PANTHER" id="PTHR33744:SF15">
    <property type="entry name" value="CARBOHYDRATE DIACID REGULATOR"/>
    <property type="match status" value="1"/>
</dbReference>
<dbReference type="Pfam" id="PF13556">
    <property type="entry name" value="HTH_30"/>
    <property type="match status" value="1"/>
</dbReference>
<organism evidence="4">
    <name type="scientific">bioreactor metagenome</name>
    <dbReference type="NCBI Taxonomy" id="1076179"/>
    <lineage>
        <taxon>unclassified sequences</taxon>
        <taxon>metagenomes</taxon>
        <taxon>ecological metagenomes</taxon>
    </lineage>
</organism>
<evidence type="ECO:0000259" key="2">
    <source>
        <dbReference type="Pfam" id="PF13556"/>
    </source>
</evidence>
<feature type="domain" description="CdaR GGDEF-like" evidence="3">
    <location>
        <begin position="38"/>
        <end position="168"/>
    </location>
</feature>
<evidence type="ECO:0000313" key="4">
    <source>
        <dbReference type="EMBL" id="MPN09673.1"/>
    </source>
</evidence>
<dbReference type="InterPro" id="IPR009057">
    <property type="entry name" value="Homeodomain-like_sf"/>
</dbReference>
<gene>
    <name evidence="4" type="primary">cdaR_13</name>
    <name evidence="4" type="ORF">SDC9_156964</name>
</gene>
<proteinExistence type="inferred from homology"/>
<dbReference type="Pfam" id="PF17853">
    <property type="entry name" value="GGDEF_2"/>
    <property type="match status" value="1"/>
</dbReference>
<name>A0A645FB42_9ZZZZ</name>
<dbReference type="Gene3D" id="1.10.10.2840">
    <property type="entry name" value="PucR C-terminal helix-turn-helix domain"/>
    <property type="match status" value="1"/>
</dbReference>
<dbReference type="InterPro" id="IPR041522">
    <property type="entry name" value="CdaR_GGDEF"/>
</dbReference>
<protein>
    <submittedName>
        <fullName evidence="4">Carbohydrate diacid regulator</fullName>
    </submittedName>
</protein>
<accession>A0A645FB42</accession>
<dbReference type="EMBL" id="VSSQ01055806">
    <property type="protein sequence ID" value="MPN09673.1"/>
    <property type="molecule type" value="Genomic_DNA"/>
</dbReference>
<sequence>MVRMLMDHYIFSEMEQVKERTLTFFLDEWFQLTPLSDTTSICERSKMLSIDIKVPRVIAIMHVHNMRKESSAPNESVEEFGRTIHNIFQMVLRTIDRANNDICVSTGNDMIFLINTPRIANALAKLTKIKAQIESKYFVSIFTGLSPVVKDFREVGSYYRYAQVATRVARESGRGFTLYDDLSIELLLSNVQPQIKQDYLSKVFDHCTDAEIREWTNLLSVYFQCNGSISATADQLYMHKNTLQYKLNGIHSKTGYDPRNRSDSVILYLAVHILLANSTIALS</sequence>
<feature type="domain" description="PucR C-terminal helix-turn-helix" evidence="2">
    <location>
        <begin position="218"/>
        <end position="273"/>
    </location>
</feature>
<dbReference type="AlphaFoldDB" id="A0A645FB42"/>
<dbReference type="InterPro" id="IPR051448">
    <property type="entry name" value="CdaR-like_regulators"/>
</dbReference>
<dbReference type="InterPro" id="IPR025736">
    <property type="entry name" value="PucR_C-HTH_dom"/>
</dbReference>
<dbReference type="InterPro" id="IPR042070">
    <property type="entry name" value="PucR_C-HTH_sf"/>
</dbReference>
<comment type="similarity">
    <text evidence="1">Belongs to the CdaR family.</text>
</comment>
<evidence type="ECO:0000259" key="3">
    <source>
        <dbReference type="Pfam" id="PF17853"/>
    </source>
</evidence>
<reference evidence="4" key="1">
    <citation type="submission" date="2019-08" db="EMBL/GenBank/DDBJ databases">
        <authorList>
            <person name="Kucharzyk K."/>
            <person name="Murdoch R.W."/>
            <person name="Higgins S."/>
            <person name="Loffler F."/>
        </authorList>
    </citation>
    <scope>NUCLEOTIDE SEQUENCE</scope>
</reference>
<evidence type="ECO:0000256" key="1">
    <source>
        <dbReference type="ARBA" id="ARBA00006754"/>
    </source>
</evidence>
<dbReference type="PANTHER" id="PTHR33744">
    <property type="entry name" value="CARBOHYDRATE DIACID REGULATOR"/>
    <property type="match status" value="1"/>
</dbReference>
<dbReference type="SUPFAM" id="SSF46689">
    <property type="entry name" value="Homeodomain-like"/>
    <property type="match status" value="1"/>
</dbReference>